<dbReference type="Proteomes" id="UP000736787">
    <property type="component" value="Unassembled WGS sequence"/>
</dbReference>
<accession>A0A8T1ATW7</accession>
<protein>
    <submittedName>
        <fullName evidence="1">Uncharacterized protein</fullName>
    </submittedName>
</protein>
<organism evidence="1 2">
    <name type="scientific">Phytophthora cactorum</name>
    <dbReference type="NCBI Taxonomy" id="29920"/>
    <lineage>
        <taxon>Eukaryota</taxon>
        <taxon>Sar</taxon>
        <taxon>Stramenopiles</taxon>
        <taxon>Oomycota</taxon>
        <taxon>Peronosporomycetes</taxon>
        <taxon>Peronosporales</taxon>
        <taxon>Peronosporaceae</taxon>
        <taxon>Phytophthora</taxon>
    </lineage>
</organism>
<sequence>MKPKKEADDGHTSATSWASILHEVFTAAESQGLQFSTYVHRYKSHNR</sequence>
<gene>
    <name evidence="1" type="ORF">PC117_g24577</name>
</gene>
<name>A0A8T1ATW7_9STRA</name>
<evidence type="ECO:0000313" key="1">
    <source>
        <dbReference type="EMBL" id="KAG2889994.1"/>
    </source>
</evidence>
<dbReference type="AlphaFoldDB" id="A0A8T1ATW7"/>
<reference evidence="1" key="1">
    <citation type="submission" date="2018-10" db="EMBL/GenBank/DDBJ databases">
        <title>Effector identification in a new, highly contiguous assembly of the strawberry crown rot pathogen Phytophthora cactorum.</title>
        <authorList>
            <person name="Armitage A.D."/>
            <person name="Nellist C.F."/>
            <person name="Bates H."/>
            <person name="Vickerstaff R.J."/>
            <person name="Harrison R.J."/>
        </authorList>
    </citation>
    <scope>NUCLEOTIDE SEQUENCE</scope>
    <source>
        <strain evidence="1">4040</strain>
    </source>
</reference>
<proteinExistence type="predicted"/>
<evidence type="ECO:0000313" key="2">
    <source>
        <dbReference type="Proteomes" id="UP000736787"/>
    </source>
</evidence>
<dbReference type="EMBL" id="RCMK01001681">
    <property type="protein sequence ID" value="KAG2889994.1"/>
    <property type="molecule type" value="Genomic_DNA"/>
</dbReference>
<comment type="caution">
    <text evidence="1">The sequence shown here is derived from an EMBL/GenBank/DDBJ whole genome shotgun (WGS) entry which is preliminary data.</text>
</comment>